<dbReference type="PANTHER" id="PTHR21043">
    <property type="entry name" value="IOJAP SUPERFAMILY ORTHOLOG"/>
    <property type="match status" value="1"/>
</dbReference>
<dbReference type="EMBL" id="JBHPBY010000019">
    <property type="protein sequence ID" value="MFC1849072.1"/>
    <property type="molecule type" value="Genomic_DNA"/>
</dbReference>
<keyword evidence="2" id="KW-0678">Repressor</keyword>
<comment type="caution">
    <text evidence="3">The sequence shown here is derived from an EMBL/GenBank/DDBJ whole genome shotgun (WGS) entry which is preliminary data.</text>
</comment>
<evidence type="ECO:0000256" key="2">
    <source>
        <dbReference type="HAMAP-Rule" id="MF_01477"/>
    </source>
</evidence>
<dbReference type="HAMAP" id="MF_01477">
    <property type="entry name" value="Iojap_RsfS"/>
    <property type="match status" value="1"/>
</dbReference>
<comment type="subunit">
    <text evidence="2">Interacts with ribosomal protein uL14 (rplN).</text>
</comment>
<comment type="similarity">
    <text evidence="1 2">Belongs to the Iojap/RsfS family.</text>
</comment>
<reference evidence="3 4" key="1">
    <citation type="submission" date="2024-09" db="EMBL/GenBank/DDBJ databases">
        <title>Laminarin stimulates single cell rates of sulfate reduction while oxygen inhibits transcriptomic activity in coastal marine sediment.</title>
        <authorList>
            <person name="Lindsay M."/>
            <person name="Orcutt B."/>
            <person name="Emerson D."/>
            <person name="Stepanauskas R."/>
            <person name="D'Angelo T."/>
        </authorList>
    </citation>
    <scope>NUCLEOTIDE SEQUENCE [LARGE SCALE GENOMIC DNA]</scope>
    <source>
        <strain evidence="3">SAG AM-311-K15</strain>
    </source>
</reference>
<gene>
    <name evidence="2 3" type="primary">rsfS</name>
    <name evidence="3" type="ORF">ACFL27_02580</name>
</gene>
<comment type="function">
    <text evidence="2">Functions as a ribosomal silencing factor. Interacts with ribosomal protein uL14 (rplN), blocking formation of intersubunit bridge B8. Prevents association of the 30S and 50S ribosomal subunits and the formation of functional ribosomes, thus repressing translation.</text>
</comment>
<evidence type="ECO:0000256" key="1">
    <source>
        <dbReference type="ARBA" id="ARBA00010574"/>
    </source>
</evidence>
<dbReference type="Proteomes" id="UP001594351">
    <property type="component" value="Unassembled WGS sequence"/>
</dbReference>
<keyword evidence="4" id="KW-1185">Reference proteome</keyword>
<sequence length="122" mass="14320">MVAPGIPGLLKEIYLAIEDKKGENPLLLDLRGLTSLTDFFFIVSAWSERQVRAIQNEIEQRLRQNKVRPLHKEGEESGRWVLLDYGYVIVHIFLHETRKYYELEHLWADAPLIDLAEEFKQT</sequence>
<accession>A0ABV6YS91</accession>
<dbReference type="Gene3D" id="3.30.460.10">
    <property type="entry name" value="Beta Polymerase, domain 2"/>
    <property type="match status" value="1"/>
</dbReference>
<name>A0ABV6YS91_UNCC1</name>
<dbReference type="PANTHER" id="PTHR21043:SF0">
    <property type="entry name" value="MITOCHONDRIAL ASSEMBLY OF RIBOSOMAL LARGE SUBUNIT PROTEIN 1"/>
    <property type="match status" value="1"/>
</dbReference>
<proteinExistence type="inferred from homology"/>
<keyword evidence="2" id="KW-0810">Translation regulation</keyword>
<protein>
    <recommendedName>
        <fullName evidence="2">Ribosomal silencing factor RsfS</fullName>
    </recommendedName>
</protein>
<dbReference type="InterPro" id="IPR043519">
    <property type="entry name" value="NT_sf"/>
</dbReference>
<comment type="subcellular location">
    <subcellularLocation>
        <location evidence="2">Cytoplasm</location>
    </subcellularLocation>
</comment>
<dbReference type="InterPro" id="IPR004394">
    <property type="entry name" value="Iojap/RsfS/C7orf30"/>
</dbReference>
<dbReference type="SUPFAM" id="SSF81301">
    <property type="entry name" value="Nucleotidyltransferase"/>
    <property type="match status" value="1"/>
</dbReference>
<evidence type="ECO:0000313" key="3">
    <source>
        <dbReference type="EMBL" id="MFC1849072.1"/>
    </source>
</evidence>
<keyword evidence="2" id="KW-0963">Cytoplasm</keyword>
<evidence type="ECO:0000313" key="4">
    <source>
        <dbReference type="Proteomes" id="UP001594351"/>
    </source>
</evidence>
<dbReference type="Pfam" id="PF02410">
    <property type="entry name" value="RsfS"/>
    <property type="match status" value="1"/>
</dbReference>
<dbReference type="NCBIfam" id="TIGR00090">
    <property type="entry name" value="rsfS_iojap_ybeB"/>
    <property type="match status" value="1"/>
</dbReference>
<organism evidence="3 4">
    <name type="scientific">candidate division CSSED10-310 bacterium</name>
    <dbReference type="NCBI Taxonomy" id="2855610"/>
    <lineage>
        <taxon>Bacteria</taxon>
        <taxon>Bacteria division CSSED10-310</taxon>
    </lineage>
</organism>